<dbReference type="InterPro" id="IPR005344">
    <property type="entry name" value="TMEM33/Pom33"/>
</dbReference>
<dbReference type="GO" id="GO:0071786">
    <property type="term" value="P:endoplasmic reticulum tubular network organization"/>
    <property type="evidence" value="ECO:0007669"/>
    <property type="project" value="TreeGrafter"/>
</dbReference>
<feature type="transmembrane region" description="Helical" evidence="6">
    <location>
        <begin position="40"/>
        <end position="60"/>
    </location>
</feature>
<evidence type="ECO:0000256" key="4">
    <source>
        <dbReference type="ARBA" id="ARBA00022989"/>
    </source>
</evidence>
<comment type="caution">
    <text evidence="7">The sequence shown here is derived from an EMBL/GenBank/DDBJ whole genome shotgun (WGS) entry which is preliminary data.</text>
</comment>
<dbReference type="EMBL" id="JAEPRB010000089">
    <property type="protein sequence ID" value="KAG2222205.1"/>
    <property type="molecule type" value="Genomic_DNA"/>
</dbReference>
<organism evidence="7 8">
    <name type="scientific">Circinella minor</name>
    <dbReference type="NCBI Taxonomy" id="1195481"/>
    <lineage>
        <taxon>Eukaryota</taxon>
        <taxon>Fungi</taxon>
        <taxon>Fungi incertae sedis</taxon>
        <taxon>Mucoromycota</taxon>
        <taxon>Mucoromycotina</taxon>
        <taxon>Mucoromycetes</taxon>
        <taxon>Mucorales</taxon>
        <taxon>Lichtheimiaceae</taxon>
        <taxon>Circinella</taxon>
    </lineage>
</organism>
<evidence type="ECO:0000256" key="5">
    <source>
        <dbReference type="ARBA" id="ARBA00023136"/>
    </source>
</evidence>
<evidence type="ECO:0000313" key="8">
    <source>
        <dbReference type="Proteomes" id="UP000646827"/>
    </source>
</evidence>
<feature type="transmembrane region" description="Helical" evidence="6">
    <location>
        <begin position="80"/>
        <end position="106"/>
    </location>
</feature>
<evidence type="ECO:0000256" key="6">
    <source>
        <dbReference type="SAM" id="Phobius"/>
    </source>
</evidence>
<gene>
    <name evidence="7" type="ORF">INT45_014102</name>
</gene>
<dbReference type="PANTHER" id="PTHR12703">
    <property type="entry name" value="TRANSMEMBRANE PROTEIN 33"/>
    <property type="match status" value="1"/>
</dbReference>
<keyword evidence="3 6" id="KW-0812">Transmembrane</keyword>
<keyword evidence="5 6" id="KW-0472">Membrane</keyword>
<evidence type="ECO:0000256" key="3">
    <source>
        <dbReference type="ARBA" id="ARBA00022692"/>
    </source>
</evidence>
<feature type="transmembrane region" description="Helical" evidence="6">
    <location>
        <begin position="12"/>
        <end position="33"/>
    </location>
</feature>
<dbReference type="PANTHER" id="PTHR12703:SF4">
    <property type="entry name" value="TRANSMEMBRANE PROTEIN 33"/>
    <property type="match status" value="1"/>
</dbReference>
<accession>A0A8H7S3U4</accession>
<feature type="transmembrane region" description="Helical" evidence="6">
    <location>
        <begin position="162"/>
        <end position="180"/>
    </location>
</feature>
<keyword evidence="8" id="KW-1185">Reference proteome</keyword>
<dbReference type="Pfam" id="PF03661">
    <property type="entry name" value="TMEM33_Pom33"/>
    <property type="match status" value="1"/>
</dbReference>
<evidence type="ECO:0000313" key="7">
    <source>
        <dbReference type="EMBL" id="KAG2222205.1"/>
    </source>
</evidence>
<keyword evidence="4 6" id="KW-1133">Transmembrane helix</keyword>
<dbReference type="GO" id="GO:0061024">
    <property type="term" value="P:membrane organization"/>
    <property type="evidence" value="ECO:0007669"/>
    <property type="project" value="TreeGrafter"/>
</dbReference>
<dbReference type="OrthoDB" id="5581259at2759"/>
<name>A0A8H7S3U4_9FUNG</name>
<dbReference type="InterPro" id="IPR051645">
    <property type="entry name" value="PER33/POM33_regulator"/>
</dbReference>
<protein>
    <submittedName>
        <fullName evidence="7">Uncharacterized protein</fullName>
    </submittedName>
</protein>
<feature type="transmembrane region" description="Helical" evidence="6">
    <location>
        <begin position="137"/>
        <end position="156"/>
    </location>
</feature>
<dbReference type="AlphaFoldDB" id="A0A8H7S3U4"/>
<proteinExistence type="inferred from homology"/>
<comment type="similarity">
    <text evidence="2">Belongs to the PER33/POM33 family.</text>
</comment>
<dbReference type="GO" id="GO:0005783">
    <property type="term" value="C:endoplasmic reticulum"/>
    <property type="evidence" value="ECO:0007669"/>
    <property type="project" value="TreeGrafter"/>
</dbReference>
<dbReference type="Proteomes" id="UP000646827">
    <property type="component" value="Unassembled WGS sequence"/>
</dbReference>
<comment type="subcellular location">
    <subcellularLocation>
        <location evidence="1">Membrane</location>
        <topology evidence="1">Multi-pass membrane protein</topology>
    </subcellularLocation>
</comment>
<sequence length="246" mass="27647">MPSLDVKSLHFAWFAGHVLTLLGGTFFILSQLFLHPSNILYYLTFLGAVISYGIVIYQSYGLPSTSGNYIHQLLLDENGHYLSLAIFWLLISSQQVSIGVIPYATYSAFHVISFARSNLLGDANKDLQVKMKSWTDTYYGGAMRFVAIIEVVGITARLVLSLIYPFRVTPLLVYCFFLRFRYLSSSYTRQAFRDVDQKLATVLPPAAKPTYDGFCNMLSRLVNIPLQQQQQQQQSSSSSNTSTSSN</sequence>
<dbReference type="GO" id="GO:0016020">
    <property type="term" value="C:membrane"/>
    <property type="evidence" value="ECO:0007669"/>
    <property type="project" value="UniProtKB-SubCell"/>
</dbReference>
<evidence type="ECO:0000256" key="1">
    <source>
        <dbReference type="ARBA" id="ARBA00004141"/>
    </source>
</evidence>
<reference evidence="7 8" key="1">
    <citation type="submission" date="2020-12" db="EMBL/GenBank/DDBJ databases">
        <title>Metabolic potential, ecology and presence of endohyphal bacteria is reflected in genomic diversity of Mucoromycotina.</title>
        <authorList>
            <person name="Muszewska A."/>
            <person name="Okrasinska A."/>
            <person name="Steczkiewicz K."/>
            <person name="Drgas O."/>
            <person name="Orlowska M."/>
            <person name="Perlinska-Lenart U."/>
            <person name="Aleksandrzak-Piekarczyk T."/>
            <person name="Szatraj K."/>
            <person name="Zielenkiewicz U."/>
            <person name="Pilsyk S."/>
            <person name="Malc E."/>
            <person name="Mieczkowski P."/>
            <person name="Kruszewska J.S."/>
            <person name="Biernat P."/>
            <person name="Pawlowska J."/>
        </authorList>
    </citation>
    <scope>NUCLEOTIDE SEQUENCE [LARGE SCALE GENOMIC DNA]</scope>
    <source>
        <strain evidence="7 8">CBS 142.35</strain>
    </source>
</reference>
<evidence type="ECO:0000256" key="2">
    <source>
        <dbReference type="ARBA" id="ARBA00007322"/>
    </source>
</evidence>